<name>A0A7K1Y4V6_9SPHI</name>
<reference evidence="3 4" key="1">
    <citation type="submission" date="2019-11" db="EMBL/GenBank/DDBJ databases">
        <title>Pedobacter sp. HMF7647 Genome sequencing and assembly.</title>
        <authorList>
            <person name="Kang H."/>
            <person name="Kim H."/>
            <person name="Joh K."/>
        </authorList>
    </citation>
    <scope>NUCLEOTIDE SEQUENCE [LARGE SCALE GENOMIC DNA]</scope>
    <source>
        <strain evidence="3 4">HMF7647</strain>
    </source>
</reference>
<dbReference type="PRINTS" id="PR01438">
    <property type="entry name" value="UNVRSLSTRESS"/>
</dbReference>
<evidence type="ECO:0000313" key="4">
    <source>
        <dbReference type="Proteomes" id="UP000466586"/>
    </source>
</evidence>
<gene>
    <name evidence="3" type="ORF">GS399_01430</name>
</gene>
<accession>A0A7K1Y4V6</accession>
<sequence>MEIYLVPTDFSQTSINAAKYAAQQSTQTSPSKIILLHSYYVSEYETLLPSADFTITTPEYIIAETEKRGKTLEDLKVTISELAGVNCIVETHISAFPVIRAVHNAISDYEPTLVVIGTNGGDLDNSDLGSNALVISKTSPIPVLVVPPQVRWQQIKRVVLACDLKKVKEVIPLKSLKKIFDTSSPVQLLVLNICKDSQNLDESEHSALQEILAEFNPQYFFREHTNVLQGIVEFTKEQHAQIVIALPKKYSFFTGLLHTSLTEQLADHLSIPVLLLKDN</sequence>
<dbReference type="Gene3D" id="3.40.50.12370">
    <property type="match status" value="1"/>
</dbReference>
<dbReference type="PANTHER" id="PTHR46268:SF6">
    <property type="entry name" value="UNIVERSAL STRESS PROTEIN UP12"/>
    <property type="match status" value="1"/>
</dbReference>
<evidence type="ECO:0000259" key="2">
    <source>
        <dbReference type="Pfam" id="PF00582"/>
    </source>
</evidence>
<keyword evidence="4" id="KW-1185">Reference proteome</keyword>
<dbReference type="CDD" id="cd00293">
    <property type="entry name" value="USP-like"/>
    <property type="match status" value="1"/>
</dbReference>
<dbReference type="Pfam" id="PF00582">
    <property type="entry name" value="Usp"/>
    <property type="match status" value="1"/>
</dbReference>
<dbReference type="InterPro" id="IPR006015">
    <property type="entry name" value="Universal_stress_UspA"/>
</dbReference>
<dbReference type="InterPro" id="IPR006016">
    <property type="entry name" value="UspA"/>
</dbReference>
<evidence type="ECO:0000313" key="3">
    <source>
        <dbReference type="EMBL" id="MXV49617.1"/>
    </source>
</evidence>
<protein>
    <submittedName>
        <fullName evidence="3">Universal stress protein</fullName>
    </submittedName>
</protein>
<comment type="similarity">
    <text evidence="1">Belongs to the universal stress protein A family.</text>
</comment>
<dbReference type="EMBL" id="WVHT01000001">
    <property type="protein sequence ID" value="MXV49617.1"/>
    <property type="molecule type" value="Genomic_DNA"/>
</dbReference>
<dbReference type="AlphaFoldDB" id="A0A7K1Y4V6"/>
<evidence type="ECO:0000256" key="1">
    <source>
        <dbReference type="ARBA" id="ARBA00008791"/>
    </source>
</evidence>
<dbReference type="Proteomes" id="UP000466586">
    <property type="component" value="Unassembled WGS sequence"/>
</dbReference>
<proteinExistence type="inferred from homology"/>
<dbReference type="PANTHER" id="PTHR46268">
    <property type="entry name" value="STRESS RESPONSE PROTEIN NHAX"/>
    <property type="match status" value="1"/>
</dbReference>
<comment type="caution">
    <text evidence="3">The sequence shown here is derived from an EMBL/GenBank/DDBJ whole genome shotgun (WGS) entry which is preliminary data.</text>
</comment>
<dbReference type="SUPFAM" id="SSF52402">
    <property type="entry name" value="Adenine nucleotide alpha hydrolases-like"/>
    <property type="match status" value="2"/>
</dbReference>
<feature type="domain" description="UspA" evidence="2">
    <location>
        <begin position="5"/>
        <end position="147"/>
    </location>
</feature>
<dbReference type="RefSeq" id="WP_160842795.1">
    <property type="nucleotide sequence ID" value="NZ_WVHT01000001.1"/>
</dbReference>
<organism evidence="3 4">
    <name type="scientific">Hufsiella arboris</name>
    <dbReference type="NCBI Taxonomy" id="2695275"/>
    <lineage>
        <taxon>Bacteria</taxon>
        <taxon>Pseudomonadati</taxon>
        <taxon>Bacteroidota</taxon>
        <taxon>Sphingobacteriia</taxon>
        <taxon>Sphingobacteriales</taxon>
        <taxon>Sphingobacteriaceae</taxon>
        <taxon>Hufsiella</taxon>
    </lineage>
</organism>